<keyword evidence="2" id="KW-0788">Thiol protease</keyword>
<dbReference type="Pfam" id="PF04424">
    <property type="entry name" value="MINDY_DUB"/>
    <property type="match status" value="1"/>
</dbReference>
<dbReference type="OrthoDB" id="6376424at2759"/>
<dbReference type="InterPro" id="IPR007518">
    <property type="entry name" value="MINDY"/>
</dbReference>
<dbReference type="GO" id="GO:1990380">
    <property type="term" value="F:K48-linked deubiquitinase activity"/>
    <property type="evidence" value="ECO:0007669"/>
    <property type="project" value="UniProtKB-UniRule"/>
</dbReference>
<sequence>MGHEELAVLFRNNHFSTIYKYQGRLYILVTDQGFLREPKVVWETLCSVQGDSTFTDAALEPEGGEARRRLPFLPLFRSLLLAYSLQEEYRRLANQEEQWEEEKKWLTTRDQVPGGCEDKDAPGPTNASGRPLSDEELAHLMQEEENAQAQARGALGEHGHRSHSADQLRRTSPPYPQQMREVGTRERQRRNTPSVIREGDVTAVAAGVKVFCKLYPCEIDREAVEGELKRLRRHLAVVEKKERKLWICNPSSQGLNVEMENETQLQNMRCSYGHKARFDPANYGTFSMSLLVEEEYDDLAKRASEVVGFRIRFRAEPETKESSRVSSSSFSTQQRALAERECAI</sequence>
<comment type="similarity">
    <text evidence="1 2">Belongs to the MINDY deubiquitinase family. FAM63 subfamily.</text>
</comment>
<dbReference type="EC" id="3.4.19.12" evidence="2"/>
<dbReference type="InterPro" id="IPR033979">
    <property type="entry name" value="MINDY_domain"/>
</dbReference>
<evidence type="ECO:0000256" key="1">
    <source>
        <dbReference type="ARBA" id="ARBA00006616"/>
    </source>
</evidence>
<dbReference type="GO" id="GO:0004843">
    <property type="term" value="F:cysteine-type deubiquitinase activity"/>
    <property type="evidence" value="ECO:0007669"/>
    <property type="project" value="UniProtKB-UniRule"/>
</dbReference>
<dbReference type="EMBL" id="OB660101">
    <property type="protein sequence ID" value="CAD7222760.1"/>
    <property type="molecule type" value="Genomic_DNA"/>
</dbReference>
<accession>A0A7R8W4X9</accession>
<keyword evidence="2" id="KW-0833">Ubl conjugation pathway</keyword>
<feature type="region of interest" description="Disordered" evidence="3">
    <location>
        <begin position="103"/>
        <end position="132"/>
    </location>
</feature>
<dbReference type="GO" id="GO:0071108">
    <property type="term" value="P:protein K48-linked deubiquitination"/>
    <property type="evidence" value="ECO:0007669"/>
    <property type="project" value="TreeGrafter"/>
</dbReference>
<feature type="region of interest" description="Disordered" evidence="3">
    <location>
        <begin position="147"/>
        <end position="196"/>
    </location>
</feature>
<feature type="compositionally biased region" description="Basic and acidic residues" evidence="3">
    <location>
        <begin position="155"/>
        <end position="169"/>
    </location>
</feature>
<reference evidence="5" key="1">
    <citation type="submission" date="2020-11" db="EMBL/GenBank/DDBJ databases">
        <authorList>
            <person name="Tran Van P."/>
        </authorList>
    </citation>
    <scope>NUCLEOTIDE SEQUENCE</scope>
</reference>
<dbReference type="GO" id="GO:0140934">
    <property type="term" value="F:histone deubiquitinase activity"/>
    <property type="evidence" value="ECO:0007669"/>
    <property type="project" value="UniProtKB-UniRule"/>
</dbReference>
<organism evidence="5">
    <name type="scientific">Cyprideis torosa</name>
    <dbReference type="NCBI Taxonomy" id="163714"/>
    <lineage>
        <taxon>Eukaryota</taxon>
        <taxon>Metazoa</taxon>
        <taxon>Ecdysozoa</taxon>
        <taxon>Arthropoda</taxon>
        <taxon>Crustacea</taxon>
        <taxon>Oligostraca</taxon>
        <taxon>Ostracoda</taxon>
        <taxon>Podocopa</taxon>
        <taxon>Podocopida</taxon>
        <taxon>Cytherocopina</taxon>
        <taxon>Cytheroidea</taxon>
        <taxon>Cytherideidae</taxon>
        <taxon>Cyprideis</taxon>
    </lineage>
</organism>
<dbReference type="PANTHER" id="PTHR18063">
    <property type="entry name" value="NF-E2 INDUCIBLE PROTEIN"/>
    <property type="match status" value="1"/>
</dbReference>
<protein>
    <recommendedName>
        <fullName evidence="2">Ubiquitin carboxyl-terminal hydrolase</fullName>
        <ecNumber evidence="2">3.4.19.12</ecNumber>
    </recommendedName>
</protein>
<proteinExistence type="inferred from homology"/>
<name>A0A7R8W4X9_9CRUS</name>
<dbReference type="GO" id="GO:0016807">
    <property type="term" value="F:cysteine-type carboxypeptidase activity"/>
    <property type="evidence" value="ECO:0007669"/>
    <property type="project" value="TreeGrafter"/>
</dbReference>
<dbReference type="GO" id="GO:0036435">
    <property type="term" value="F:K48-linked polyubiquitin modification-dependent protein binding"/>
    <property type="evidence" value="ECO:0007669"/>
    <property type="project" value="UniProtKB-UniRule"/>
</dbReference>
<dbReference type="PANTHER" id="PTHR18063:SF6">
    <property type="entry name" value="UBIQUITIN CARBOXYL-TERMINAL HYDROLASE"/>
    <property type="match status" value="1"/>
</dbReference>
<evidence type="ECO:0000259" key="4">
    <source>
        <dbReference type="Pfam" id="PF04424"/>
    </source>
</evidence>
<comment type="function">
    <text evidence="2">Hydrolase that can specifically remove 'Lys-48'-linked conjugated ubiquitin from proteins. Has exodeubiquitinase activity and has a preference for long polyubiquitin chains. May play a regulatory role at the level of protein turnover.</text>
</comment>
<dbReference type="GO" id="GO:0071944">
    <property type="term" value="C:cell periphery"/>
    <property type="evidence" value="ECO:0007669"/>
    <property type="project" value="TreeGrafter"/>
</dbReference>
<evidence type="ECO:0000313" key="5">
    <source>
        <dbReference type="EMBL" id="CAD7222760.1"/>
    </source>
</evidence>
<dbReference type="AlphaFoldDB" id="A0A7R8W4X9"/>
<feature type="domain" description="MINDY deubiquitinase" evidence="4">
    <location>
        <begin position="3"/>
        <end position="57"/>
    </location>
</feature>
<dbReference type="GO" id="GO:0005829">
    <property type="term" value="C:cytosol"/>
    <property type="evidence" value="ECO:0007669"/>
    <property type="project" value="TreeGrafter"/>
</dbReference>
<keyword evidence="2" id="KW-0645">Protease</keyword>
<evidence type="ECO:0000256" key="2">
    <source>
        <dbReference type="RuleBase" id="RU367139"/>
    </source>
</evidence>
<dbReference type="GO" id="GO:0006508">
    <property type="term" value="P:proteolysis"/>
    <property type="evidence" value="ECO:0007669"/>
    <property type="project" value="UniProtKB-KW"/>
</dbReference>
<gene>
    <name evidence="5" type="ORF">CTOB1V02_LOCUS758</name>
</gene>
<comment type="catalytic activity">
    <reaction evidence="2">
        <text>Thiol-dependent hydrolysis of ester, thioester, amide, peptide and isopeptide bonds formed by the C-terminal Gly of ubiquitin (a 76-residue protein attached to proteins as an intracellular targeting signal).</text>
        <dbReference type="EC" id="3.4.19.12"/>
    </reaction>
</comment>
<keyword evidence="2" id="KW-0378">Hydrolase</keyword>
<evidence type="ECO:0000256" key="3">
    <source>
        <dbReference type="SAM" id="MobiDB-lite"/>
    </source>
</evidence>